<sequence length="38" mass="4549">MSHSLSFSSRFLHSTRWRRQIQRRPATVDRSSCAYCMC</sequence>
<protein>
    <submittedName>
        <fullName evidence="1">Uncharacterized protein</fullName>
    </submittedName>
</protein>
<proteinExistence type="predicted"/>
<dbReference type="AlphaFoldDB" id="A0A0E9PY43"/>
<dbReference type="EMBL" id="GBXM01099577">
    <property type="protein sequence ID" value="JAH09000.1"/>
    <property type="molecule type" value="Transcribed_RNA"/>
</dbReference>
<reference evidence="1" key="1">
    <citation type="submission" date="2014-11" db="EMBL/GenBank/DDBJ databases">
        <authorList>
            <person name="Amaro Gonzalez C."/>
        </authorList>
    </citation>
    <scope>NUCLEOTIDE SEQUENCE</scope>
</reference>
<name>A0A0E9PY43_ANGAN</name>
<accession>A0A0E9PY43</accession>
<evidence type="ECO:0000313" key="1">
    <source>
        <dbReference type="EMBL" id="JAH09000.1"/>
    </source>
</evidence>
<reference evidence="1" key="2">
    <citation type="journal article" date="2015" name="Fish Shellfish Immunol.">
        <title>Early steps in the European eel (Anguilla anguilla)-Vibrio vulnificus interaction in the gills: Role of the RtxA13 toxin.</title>
        <authorList>
            <person name="Callol A."/>
            <person name="Pajuelo D."/>
            <person name="Ebbesson L."/>
            <person name="Teles M."/>
            <person name="MacKenzie S."/>
            <person name="Amaro C."/>
        </authorList>
    </citation>
    <scope>NUCLEOTIDE SEQUENCE</scope>
</reference>
<organism evidence="1">
    <name type="scientific">Anguilla anguilla</name>
    <name type="common">European freshwater eel</name>
    <name type="synonym">Muraena anguilla</name>
    <dbReference type="NCBI Taxonomy" id="7936"/>
    <lineage>
        <taxon>Eukaryota</taxon>
        <taxon>Metazoa</taxon>
        <taxon>Chordata</taxon>
        <taxon>Craniata</taxon>
        <taxon>Vertebrata</taxon>
        <taxon>Euteleostomi</taxon>
        <taxon>Actinopterygii</taxon>
        <taxon>Neopterygii</taxon>
        <taxon>Teleostei</taxon>
        <taxon>Anguilliformes</taxon>
        <taxon>Anguillidae</taxon>
        <taxon>Anguilla</taxon>
    </lineage>
</organism>